<accession>A0ABQ7JFY1</accession>
<evidence type="ECO:0000259" key="6">
    <source>
        <dbReference type="Pfam" id="PF08389"/>
    </source>
</evidence>
<comment type="subcellular location">
    <subcellularLocation>
        <location evidence="1">Nucleus</location>
    </subcellularLocation>
</comment>
<proteinExistence type="inferred from homology"/>
<evidence type="ECO:0000259" key="5">
    <source>
        <dbReference type="Pfam" id="PF03810"/>
    </source>
</evidence>
<sequence>DKWLREWQQSPSAWETADGILNAKTIADEVYCFAAQTLRSKIMYDFVELPADFHERLCEMLLQHLSMHRAKRPTANMLSLAVADFSIQTALVWENPVQTLMQRYVVDSEGVRTLLLLLKHLPEETTNSRVMADASAKAAHTKNIKAASLQVIQFLVEILQNSDDPFLKGEALSCWLSWIVFNDGCIEEVDCHKLFLDCFRILTEDIPPPPTGGECEGSHAASTGAIALRSADIHEIAVDCLCVILKWMISHPLSPVAITLKESALQQCIGNLQSIVANAIKEEALEELTRLSPVLSYTASANLLAIHLSIDQDMRLQRLLQMLMQLTECLLNFNYLKEETVLCGSDEELFLYSLLKFWNDLAETLSYLPILSSSGLYSPAKQSSESPVGPSVSPYRWAKYSAPHQRVLIPHLQSTPAANQMLKDLLLRLIDVFIRLCIPSLTFLEEEITSEFDHFRQDVMDCLRNCAIIFGFEEILQHILNSSISFDHTPLSYANVDGRLAIAQLLCEDCVTIAPRTLAFLNQWMEPLEILLHPGPPTSPCTAYVRYTAVSFLKSMVKCGQDSPEFLQHLLRLFLSQVLIFADSNSPFITKFFQQYPLKSSLFPPRTNRENDAFSGAKMKKVMKNIQSRAARGCLHLCKTSNASSLLYGCMDILCEVCADVEKNSIVSEEVRCILLESMSTFISKIPEDDRFLSLLEALCNPTVMALRQADANEILIMLYLDRLSVILRDILPGVQKYPVREEALSAFIIQTLWPLIDTFMLQFVQQSHIIEHCCRLVKHAVRCIGIHAKRILPRFIEIVIAGAHMKMQSTYLYVVEWMGKAYLQDTEMYPRIVELFHHLGNQGLSEIEQHKDDLQNYPELVEDCYGMLGRFLWSCPVFVVDSPILPRAILLAKIVCHMQQSDAAYVVFVFLDNLILLCRSINDSSGFEKERLIASKIQFLVETQMKDLFQEFFILLTVAPPLYILDYIELVIGDAVSTFPEKAGDWIRAGFEILPRSVLPSQSMKENYVENFLCGDDRLQNSLQDIYNRCEQLVLRNRRGHIKTDA</sequence>
<dbReference type="InterPro" id="IPR051345">
    <property type="entry name" value="Importin_beta-like_NTR"/>
</dbReference>
<dbReference type="InterPro" id="IPR013598">
    <property type="entry name" value="Exportin-1/Importin-b-like"/>
</dbReference>
<keyword evidence="8" id="KW-1185">Reference proteome</keyword>
<reference evidence="7 8" key="1">
    <citation type="journal article" date="2020" name="bioRxiv">
        <title>Metabolic contributions of an alphaproteobacterial endosymbiont in the apicomplexan Cardiosporidium cionae.</title>
        <authorList>
            <person name="Hunter E.S."/>
            <person name="Paight C.J."/>
            <person name="Lane C.E."/>
        </authorList>
    </citation>
    <scope>NUCLEOTIDE SEQUENCE [LARGE SCALE GENOMIC DNA]</scope>
    <source>
        <strain evidence="7">ESH_2018</strain>
    </source>
</reference>
<keyword evidence="4" id="KW-0539">Nucleus</keyword>
<evidence type="ECO:0000256" key="2">
    <source>
        <dbReference type="ARBA" id="ARBA00007991"/>
    </source>
</evidence>
<evidence type="ECO:0000313" key="8">
    <source>
        <dbReference type="Proteomes" id="UP000823046"/>
    </source>
</evidence>
<dbReference type="PANTHER" id="PTHR12363">
    <property type="entry name" value="TRANSPORTIN 3 AND IMPORTIN 13"/>
    <property type="match status" value="1"/>
</dbReference>
<feature type="non-terminal residue" evidence="7">
    <location>
        <position position="1"/>
    </location>
</feature>
<comment type="caution">
    <text evidence="7">The sequence shown here is derived from an EMBL/GenBank/DDBJ whole genome shotgun (WGS) entry which is preliminary data.</text>
</comment>
<dbReference type="SUPFAM" id="SSF48371">
    <property type="entry name" value="ARM repeat"/>
    <property type="match status" value="1"/>
</dbReference>
<dbReference type="EMBL" id="JADAQX010000018">
    <property type="protein sequence ID" value="KAF8822874.1"/>
    <property type="molecule type" value="Genomic_DNA"/>
</dbReference>
<protein>
    <recommendedName>
        <fullName evidence="9">Exportin-1/Importin-beta-like domain-containing protein</fullName>
    </recommendedName>
</protein>
<evidence type="ECO:0000256" key="3">
    <source>
        <dbReference type="ARBA" id="ARBA00022448"/>
    </source>
</evidence>
<gene>
    <name evidence="7" type="ORF">IE077_002287</name>
</gene>
<dbReference type="InterPro" id="IPR016024">
    <property type="entry name" value="ARM-type_fold"/>
</dbReference>
<evidence type="ECO:0000256" key="1">
    <source>
        <dbReference type="ARBA" id="ARBA00004123"/>
    </source>
</evidence>
<dbReference type="Proteomes" id="UP000823046">
    <property type="component" value="Unassembled WGS sequence"/>
</dbReference>
<feature type="domain" description="Exportin-1/Importin-beta-like" evidence="6">
    <location>
        <begin position="76"/>
        <end position="179"/>
    </location>
</feature>
<evidence type="ECO:0000256" key="4">
    <source>
        <dbReference type="ARBA" id="ARBA00023242"/>
    </source>
</evidence>
<dbReference type="InterPro" id="IPR011989">
    <property type="entry name" value="ARM-like"/>
</dbReference>
<dbReference type="InterPro" id="IPR058537">
    <property type="entry name" value="TPR_TNPO3_IPO13_4th"/>
</dbReference>
<evidence type="ECO:0008006" key="9">
    <source>
        <dbReference type="Google" id="ProtNLM"/>
    </source>
</evidence>
<dbReference type="Pfam" id="PF03810">
    <property type="entry name" value="IBN_N"/>
    <property type="match status" value="1"/>
</dbReference>
<dbReference type="PANTHER" id="PTHR12363:SF33">
    <property type="entry name" value="IMPORTIN-13"/>
    <property type="match status" value="1"/>
</dbReference>
<dbReference type="Pfam" id="PF24139">
    <property type="entry name" value="TPR_TNPO3_IPO13_4th"/>
    <property type="match status" value="1"/>
</dbReference>
<dbReference type="InterPro" id="IPR001494">
    <property type="entry name" value="Importin-beta_N"/>
</dbReference>
<organism evidence="7 8">
    <name type="scientific">Cardiosporidium cionae</name>
    <dbReference type="NCBI Taxonomy" id="476202"/>
    <lineage>
        <taxon>Eukaryota</taxon>
        <taxon>Sar</taxon>
        <taxon>Alveolata</taxon>
        <taxon>Apicomplexa</taxon>
        <taxon>Aconoidasida</taxon>
        <taxon>Nephromycida</taxon>
        <taxon>Cardiosporidium</taxon>
    </lineage>
</organism>
<feature type="domain" description="Importin N-terminal" evidence="5">
    <location>
        <begin position="2"/>
        <end position="65"/>
    </location>
</feature>
<dbReference type="Gene3D" id="1.25.10.10">
    <property type="entry name" value="Leucine-rich Repeat Variant"/>
    <property type="match status" value="1"/>
</dbReference>
<evidence type="ECO:0000313" key="7">
    <source>
        <dbReference type="EMBL" id="KAF8822874.1"/>
    </source>
</evidence>
<dbReference type="Pfam" id="PF08389">
    <property type="entry name" value="Xpo1"/>
    <property type="match status" value="1"/>
</dbReference>
<keyword evidence="3" id="KW-0813">Transport</keyword>
<name>A0ABQ7JFY1_9APIC</name>
<comment type="similarity">
    <text evidence="2">Belongs to the importin beta family.</text>
</comment>